<dbReference type="PIRSF" id="PIRSF012318">
    <property type="entry name" value="UCP012318"/>
    <property type="match status" value="1"/>
</dbReference>
<dbReference type="EMBL" id="CADIKK010000007">
    <property type="protein sequence ID" value="CAB3784790.1"/>
    <property type="molecule type" value="Genomic_DNA"/>
</dbReference>
<feature type="region of interest" description="Disordered" evidence="1">
    <location>
        <begin position="64"/>
        <end position="84"/>
    </location>
</feature>
<evidence type="ECO:0008006" key="4">
    <source>
        <dbReference type="Google" id="ProtNLM"/>
    </source>
</evidence>
<dbReference type="PANTHER" id="PTHR42782">
    <property type="entry name" value="SI:CH73-314G15.3"/>
    <property type="match status" value="1"/>
</dbReference>
<dbReference type="PANTHER" id="PTHR42782:SF4">
    <property type="entry name" value="DUF455 DOMAIN-CONTAINING PROTEIN"/>
    <property type="match status" value="1"/>
</dbReference>
<dbReference type="AlphaFoldDB" id="A0A6S7B2A0"/>
<proteinExistence type="predicted"/>
<protein>
    <recommendedName>
        <fullName evidence="4">DUF455 domain-containing protein</fullName>
    </recommendedName>
</protein>
<dbReference type="RefSeq" id="WP_175149376.1">
    <property type="nucleotide sequence ID" value="NZ_CADIKK010000007.1"/>
</dbReference>
<accession>A0A6S7B2A0</accession>
<dbReference type="CDD" id="cd00657">
    <property type="entry name" value="Ferritin_like"/>
    <property type="match status" value="1"/>
</dbReference>
<dbReference type="SUPFAM" id="SSF47240">
    <property type="entry name" value="Ferritin-like"/>
    <property type="match status" value="1"/>
</dbReference>
<evidence type="ECO:0000256" key="1">
    <source>
        <dbReference type="SAM" id="MobiDB-lite"/>
    </source>
</evidence>
<gene>
    <name evidence="2" type="ORF">LMG28614_02020</name>
</gene>
<name>A0A6S7B2A0_9BURK</name>
<reference evidence="2 3" key="1">
    <citation type="submission" date="2020-04" db="EMBL/GenBank/DDBJ databases">
        <authorList>
            <person name="De Canck E."/>
        </authorList>
    </citation>
    <scope>NUCLEOTIDE SEQUENCE [LARGE SCALE GENOMIC DNA]</scope>
    <source>
        <strain evidence="2 3">LMG 28614</strain>
    </source>
</reference>
<keyword evidence="3" id="KW-1185">Reference proteome</keyword>
<dbReference type="InterPro" id="IPR009078">
    <property type="entry name" value="Ferritin-like_SF"/>
</dbReference>
<dbReference type="InterPro" id="IPR011197">
    <property type="entry name" value="UCP012318"/>
</dbReference>
<sequence length="297" mass="32221">MMSAAPSALPATSLPNPKDQPDCARTAALAALCESDPATKAAAARTLYAAVLDGSATCLADRELDEPHDLPGRPAQPELVDPRQLKRRSMQSSQGRAVLLHALAHIEFNAINLALDAVWRFAGMPATFYTDWLKVAAEEAYHFSLLAARLAQYGHAYGDFPAHDGLWDMCERTRGDVLARMALVPRTLEARGLDASPPIRARLQQAGDHASAAILDVILRDEIGHVLIGNRWFRHLCDASGLDPHETYTRLADQYHAPKLRGPFNFEARRDAGFDEAELAALANLDAQPPVPPAANG</sequence>
<dbReference type="Proteomes" id="UP000494365">
    <property type="component" value="Unassembled WGS sequence"/>
</dbReference>
<feature type="compositionally biased region" description="Low complexity" evidence="1">
    <location>
        <begin position="1"/>
        <end position="17"/>
    </location>
</feature>
<feature type="region of interest" description="Disordered" evidence="1">
    <location>
        <begin position="1"/>
        <end position="21"/>
    </location>
</feature>
<dbReference type="Pfam" id="PF04305">
    <property type="entry name" value="DUF455"/>
    <property type="match status" value="1"/>
</dbReference>
<evidence type="ECO:0000313" key="3">
    <source>
        <dbReference type="Proteomes" id="UP000494365"/>
    </source>
</evidence>
<evidence type="ECO:0000313" key="2">
    <source>
        <dbReference type="EMBL" id="CAB3784790.1"/>
    </source>
</evidence>
<organism evidence="2 3">
    <name type="scientific">Paraburkholderia ultramafica</name>
    <dbReference type="NCBI Taxonomy" id="1544867"/>
    <lineage>
        <taxon>Bacteria</taxon>
        <taxon>Pseudomonadati</taxon>
        <taxon>Pseudomonadota</taxon>
        <taxon>Betaproteobacteria</taxon>
        <taxon>Burkholderiales</taxon>
        <taxon>Burkholderiaceae</taxon>
        <taxon>Paraburkholderia</taxon>
    </lineage>
</organism>
<dbReference type="InterPro" id="IPR007402">
    <property type="entry name" value="DUF455"/>
</dbReference>